<reference evidence="2 3" key="1">
    <citation type="journal article" date="2018" name="Elife">
        <title>Firefly genomes illuminate parallel origins of bioluminescence in beetles.</title>
        <authorList>
            <person name="Fallon T.R."/>
            <person name="Lower S.E."/>
            <person name="Chang C.H."/>
            <person name="Bessho-Uehara M."/>
            <person name="Martin G.J."/>
            <person name="Bewick A.J."/>
            <person name="Behringer M."/>
            <person name="Debat H.J."/>
            <person name="Wong I."/>
            <person name="Day J.C."/>
            <person name="Suvorov A."/>
            <person name="Silva C.J."/>
            <person name="Stanger-Hall K.F."/>
            <person name="Hall D.W."/>
            <person name="Schmitz R.J."/>
            <person name="Nelson D.R."/>
            <person name="Lewis S.M."/>
            <person name="Shigenobu S."/>
            <person name="Bybee S.M."/>
            <person name="Larracuente A.M."/>
            <person name="Oba Y."/>
            <person name="Weng J.K."/>
        </authorList>
    </citation>
    <scope>NUCLEOTIDE SEQUENCE [LARGE SCALE GENOMIC DNA]</scope>
    <source>
        <strain evidence="2">1611_PpyrPB1</strain>
        <tissue evidence="2">Whole body</tissue>
    </source>
</reference>
<accession>A0A5N4A1D5</accession>
<keyword evidence="3" id="KW-1185">Reference proteome</keyword>
<evidence type="ECO:0000313" key="2">
    <source>
        <dbReference type="EMBL" id="KAB0791137.1"/>
    </source>
</evidence>
<dbReference type="InParanoid" id="A0A5N4A1D5"/>
<evidence type="ECO:0000313" key="3">
    <source>
        <dbReference type="Proteomes" id="UP000327044"/>
    </source>
</evidence>
<proteinExistence type="predicted"/>
<gene>
    <name evidence="2" type="ORF">PPYR_02937</name>
</gene>
<comment type="caution">
    <text evidence="2">The sequence shown here is derived from an EMBL/GenBank/DDBJ whole genome shotgun (WGS) entry which is preliminary data.</text>
</comment>
<name>A0A5N4A1D5_PHOPY</name>
<dbReference type="EMBL" id="VVIM01000011">
    <property type="protein sequence ID" value="KAB0791137.1"/>
    <property type="molecule type" value="Genomic_DNA"/>
</dbReference>
<feature type="region of interest" description="Disordered" evidence="1">
    <location>
        <begin position="29"/>
        <end position="80"/>
    </location>
</feature>
<sequence>MPKHLKKRSPSPDALHVFGSLLKKIDRRLEKVERKQRRRRRKSPSPYPSDSECSQSPFSPSRVREGLSRLSSPGPSGVNEEVADTELLNCSAGIENFTHNGSKLECVFFLQLSVRTVSSPRGERA</sequence>
<protein>
    <submittedName>
        <fullName evidence="2">Uncharacterized protein</fullName>
    </submittedName>
</protein>
<evidence type="ECO:0000256" key="1">
    <source>
        <dbReference type="SAM" id="MobiDB-lite"/>
    </source>
</evidence>
<dbReference type="Proteomes" id="UP000327044">
    <property type="component" value="Unassembled WGS sequence"/>
</dbReference>
<organism evidence="2 3">
    <name type="scientific">Photinus pyralis</name>
    <name type="common">Common eastern firefly</name>
    <name type="synonym">Lampyris pyralis</name>
    <dbReference type="NCBI Taxonomy" id="7054"/>
    <lineage>
        <taxon>Eukaryota</taxon>
        <taxon>Metazoa</taxon>
        <taxon>Ecdysozoa</taxon>
        <taxon>Arthropoda</taxon>
        <taxon>Hexapoda</taxon>
        <taxon>Insecta</taxon>
        <taxon>Pterygota</taxon>
        <taxon>Neoptera</taxon>
        <taxon>Endopterygota</taxon>
        <taxon>Coleoptera</taxon>
        <taxon>Polyphaga</taxon>
        <taxon>Elateriformia</taxon>
        <taxon>Elateroidea</taxon>
        <taxon>Lampyridae</taxon>
        <taxon>Lampyrinae</taxon>
        <taxon>Photinus</taxon>
    </lineage>
</organism>
<feature type="compositionally biased region" description="Basic residues" evidence="1">
    <location>
        <begin position="34"/>
        <end position="43"/>
    </location>
</feature>
<feature type="compositionally biased region" description="Low complexity" evidence="1">
    <location>
        <begin position="68"/>
        <end position="77"/>
    </location>
</feature>
<dbReference type="AlphaFoldDB" id="A0A5N4A1D5"/>